<feature type="compositionally biased region" description="Polar residues" evidence="1">
    <location>
        <begin position="75"/>
        <end position="84"/>
    </location>
</feature>
<dbReference type="OrthoDB" id="3258416at2759"/>
<feature type="region of interest" description="Disordered" evidence="1">
    <location>
        <begin position="238"/>
        <end position="295"/>
    </location>
</feature>
<sequence length="733" mass="73968">MAPVSYADLRALKRTDLQAFCKEHGIKANGKTEALVVALAEKLGFSNSDAPAATDPSLTTPAATSKSKGKKAATVSRNQATDNEPTPAAAPSSTADSSSLAASLAAVAATVDTLRVQLTAAHAAIAKLETAAPFEDAVETLIRQKLEAIESKQEKDLDGLLEARDQRISLLAEGLAEQDEVIIGISNDLDDLTNTVPPTCAKCESLEASIDTLRRDFLSRLDAFEARSALQAVPAAAAAPAAAPPGRSRAVSFASPALSDPPPTQSLVSFETPTGSPATPVLAQDSPFAHRQSTGLRKATPFKLGAAASAGEDAPATAVPSHMLAVAGSATRRAQRGTPLATYAALAAGEPESPAPLPANASLGKHARTSDASDQSIVLAALDSPAAATPAARRTATAVDGADGFVTAPNSVRKASAAAAQAGASASARKDAHARKKVRVSSGAMSTGTIIDHGEDAERFTDDEGEEPVDSFRHDEPQQLSTPGRGDNDEDLQSDADDEVRDYLVATKTGDSPSTAVRAGPAAAARASSPAPSIHDPAFFSCAVSPSAPTRSTTPSRRTFSFANENVPASPVAAAAATASGRKSLPLAALPFPLVSPFRAAPSPGHASRVSKSARKATPGAGTGASGRKATMTTFFGGDAANRATSSATGGAAGLFSAAAAASATKPRGRSSTVSAAAAAAPPTPLAPRTLFGTEGDAGEGRFGEGEGAGVEVSPEKGWRWERGAFGGAAGAF</sequence>
<evidence type="ECO:0000313" key="3">
    <source>
        <dbReference type="Proteomes" id="UP000311382"/>
    </source>
</evidence>
<feature type="region of interest" description="Disordered" evidence="1">
    <location>
        <begin position="601"/>
        <end position="629"/>
    </location>
</feature>
<dbReference type="EMBL" id="SOZI01000104">
    <property type="protein sequence ID" value="TNY19195.1"/>
    <property type="molecule type" value="Genomic_DNA"/>
</dbReference>
<dbReference type="AlphaFoldDB" id="A0A5C5FRA6"/>
<comment type="caution">
    <text evidence="2">The sequence shown here is derived from an EMBL/GenBank/DDBJ whole genome shotgun (WGS) entry which is preliminary data.</text>
</comment>
<protein>
    <recommendedName>
        <fullName evidence="4">Proteophosphoglycan ppg4</fullName>
    </recommendedName>
</protein>
<feature type="compositionally biased region" description="Low complexity" evidence="1">
    <location>
        <begin position="238"/>
        <end position="252"/>
    </location>
</feature>
<proteinExistence type="predicted"/>
<feature type="region of interest" description="Disordered" evidence="1">
    <location>
        <begin position="424"/>
        <end position="494"/>
    </location>
</feature>
<feature type="region of interest" description="Disordered" evidence="1">
    <location>
        <begin position="506"/>
        <end position="532"/>
    </location>
</feature>
<gene>
    <name evidence="2" type="ORF">DMC30DRAFT_15163</name>
</gene>
<feature type="compositionally biased region" description="Low complexity" evidence="1">
    <location>
        <begin position="513"/>
        <end position="532"/>
    </location>
</feature>
<name>A0A5C5FRA6_9BASI</name>
<feature type="region of interest" description="Disordered" evidence="1">
    <location>
        <begin position="49"/>
        <end position="95"/>
    </location>
</feature>
<feature type="compositionally biased region" description="Polar residues" evidence="1">
    <location>
        <begin position="265"/>
        <end position="277"/>
    </location>
</feature>
<evidence type="ECO:0000256" key="1">
    <source>
        <dbReference type="SAM" id="MobiDB-lite"/>
    </source>
</evidence>
<evidence type="ECO:0008006" key="4">
    <source>
        <dbReference type="Google" id="ProtNLM"/>
    </source>
</evidence>
<accession>A0A5C5FRA6</accession>
<feature type="compositionally biased region" description="Low complexity" evidence="1">
    <location>
        <begin position="86"/>
        <end position="95"/>
    </location>
</feature>
<keyword evidence="3" id="KW-1185">Reference proteome</keyword>
<evidence type="ECO:0000313" key="2">
    <source>
        <dbReference type="EMBL" id="TNY19195.1"/>
    </source>
</evidence>
<dbReference type="Proteomes" id="UP000311382">
    <property type="component" value="Unassembled WGS sequence"/>
</dbReference>
<organism evidence="2 3">
    <name type="scientific">Rhodotorula diobovata</name>
    <dbReference type="NCBI Taxonomy" id="5288"/>
    <lineage>
        <taxon>Eukaryota</taxon>
        <taxon>Fungi</taxon>
        <taxon>Dikarya</taxon>
        <taxon>Basidiomycota</taxon>
        <taxon>Pucciniomycotina</taxon>
        <taxon>Microbotryomycetes</taxon>
        <taxon>Sporidiobolales</taxon>
        <taxon>Sporidiobolaceae</taxon>
        <taxon>Rhodotorula</taxon>
    </lineage>
</organism>
<reference evidence="2 3" key="1">
    <citation type="submission" date="2019-03" db="EMBL/GenBank/DDBJ databases">
        <title>Rhodosporidium diobovatum UCD-FST 08-225 genome sequencing, assembly, and annotation.</title>
        <authorList>
            <person name="Fakankun I.U."/>
            <person name="Fristensky B."/>
            <person name="Levin D.B."/>
        </authorList>
    </citation>
    <scope>NUCLEOTIDE SEQUENCE [LARGE SCALE GENOMIC DNA]</scope>
    <source>
        <strain evidence="2 3">UCD-FST 08-225</strain>
    </source>
</reference>
<dbReference type="STRING" id="5288.A0A5C5FRA6"/>
<feature type="compositionally biased region" description="Basic and acidic residues" evidence="1">
    <location>
        <begin position="452"/>
        <end position="462"/>
    </location>
</feature>